<dbReference type="AlphaFoldDB" id="A0A3A9AQK6"/>
<feature type="region of interest" description="Disordered" evidence="1">
    <location>
        <begin position="1"/>
        <end position="27"/>
    </location>
</feature>
<comment type="caution">
    <text evidence="3">The sequence shown here is derived from an EMBL/GenBank/DDBJ whole genome shotgun (WGS) entry which is preliminary data.</text>
</comment>
<keyword evidence="4" id="KW-1185">Reference proteome</keyword>
<evidence type="ECO:0000256" key="1">
    <source>
        <dbReference type="SAM" id="MobiDB-lite"/>
    </source>
</evidence>
<dbReference type="InterPro" id="IPR021975">
    <property type="entry name" value="Rifampin_Arr"/>
</dbReference>
<proteinExistence type="predicted"/>
<evidence type="ECO:0000313" key="4">
    <source>
        <dbReference type="Proteomes" id="UP000280696"/>
    </source>
</evidence>
<dbReference type="Proteomes" id="UP000280696">
    <property type="component" value="Unassembled WGS sequence"/>
</dbReference>
<feature type="domain" description="Rifampin ADP-ribosyltransferase" evidence="2">
    <location>
        <begin position="1"/>
        <end position="44"/>
    </location>
</feature>
<accession>A0A3A9AQK6</accession>
<dbReference type="OrthoDB" id="5509356at2"/>
<reference evidence="3 4" key="1">
    <citation type="submission" date="2018-09" db="EMBL/GenBank/DDBJ databases">
        <title>Murine metabolic-syndrome-specific gut microbial biobank.</title>
        <authorList>
            <person name="Liu C."/>
        </authorList>
    </citation>
    <scope>NUCLEOTIDE SEQUENCE [LARGE SCALE GENOMIC DNA]</scope>
    <source>
        <strain evidence="3 4">0.1xD8-82</strain>
    </source>
</reference>
<name>A0A3A9AQK6_9FIRM</name>
<organism evidence="3 4">
    <name type="scientific">Parablautia intestinalis</name>
    <dbReference type="NCBI Taxonomy" id="2320100"/>
    <lineage>
        <taxon>Bacteria</taxon>
        <taxon>Bacillati</taxon>
        <taxon>Bacillota</taxon>
        <taxon>Clostridia</taxon>
        <taxon>Lachnospirales</taxon>
        <taxon>Lachnospiraceae</taxon>
        <taxon>Parablautia</taxon>
    </lineage>
</organism>
<dbReference type="Pfam" id="PF12120">
    <property type="entry name" value="Arr-ms"/>
    <property type="match status" value="1"/>
</dbReference>
<sequence length="62" mass="7109">MYVVEPEGEFEEDPNVTDKKFPCNPTKSYRTQEPLRIVGEAVGWTGHSLEVLQNMRENLEGL</sequence>
<feature type="compositionally biased region" description="Acidic residues" evidence="1">
    <location>
        <begin position="1"/>
        <end position="15"/>
    </location>
</feature>
<gene>
    <name evidence="3" type="ORF">D7V94_17445</name>
</gene>
<evidence type="ECO:0000313" key="3">
    <source>
        <dbReference type="EMBL" id="RKI89556.1"/>
    </source>
</evidence>
<protein>
    <recommendedName>
        <fullName evidence="2">Rifampin ADP-ribosyltransferase domain-containing protein</fullName>
    </recommendedName>
</protein>
<dbReference type="EMBL" id="RAYQ01000021">
    <property type="protein sequence ID" value="RKI89556.1"/>
    <property type="molecule type" value="Genomic_DNA"/>
</dbReference>
<dbReference type="Gene3D" id="3.20.170.40">
    <property type="entry name" value="Rifampin ADP-ribosyltransferase domain"/>
    <property type="match status" value="1"/>
</dbReference>
<evidence type="ECO:0000259" key="2">
    <source>
        <dbReference type="Pfam" id="PF12120"/>
    </source>
</evidence>
<dbReference type="InterPro" id="IPR038611">
    <property type="entry name" value="Arr_sf"/>
</dbReference>